<feature type="compositionally biased region" description="Acidic residues" evidence="6">
    <location>
        <begin position="451"/>
        <end position="461"/>
    </location>
</feature>
<feature type="region of interest" description="Disordered" evidence="6">
    <location>
        <begin position="168"/>
        <end position="243"/>
    </location>
</feature>
<evidence type="ECO:0000256" key="2">
    <source>
        <dbReference type="ARBA" id="ARBA00012485"/>
    </source>
</evidence>
<dbReference type="Gene3D" id="6.10.130.10">
    <property type="entry name" value="Ubiquitin-protein ligase E3A, N-terminal zinc-binding domain (AZUL)"/>
    <property type="match status" value="1"/>
</dbReference>
<dbReference type="Proteomes" id="UP000824596">
    <property type="component" value="Unassembled WGS sequence"/>
</dbReference>
<feature type="domain" description="HECT" evidence="7">
    <location>
        <begin position="959"/>
        <end position="1312"/>
    </location>
</feature>
<feature type="region of interest" description="Disordered" evidence="6">
    <location>
        <begin position="1"/>
        <end position="23"/>
    </location>
</feature>
<proteinExistence type="predicted"/>
<dbReference type="PANTHER" id="PTHR45700">
    <property type="entry name" value="UBIQUITIN-PROTEIN LIGASE E3C"/>
    <property type="match status" value="1"/>
</dbReference>
<dbReference type="PROSITE" id="PS50237">
    <property type="entry name" value="HECT"/>
    <property type="match status" value="1"/>
</dbReference>
<dbReference type="Gene3D" id="3.30.2160.10">
    <property type="entry name" value="Hect, E3 ligase catalytic domain"/>
    <property type="match status" value="1"/>
</dbReference>
<feature type="region of interest" description="Disordered" evidence="6">
    <location>
        <begin position="284"/>
        <end position="406"/>
    </location>
</feature>
<protein>
    <recommendedName>
        <fullName evidence="2">HECT-type E3 ubiquitin transferase</fullName>
        <ecNumber evidence="2">2.3.2.26</ecNumber>
    </recommendedName>
</protein>
<dbReference type="InterPro" id="IPR000569">
    <property type="entry name" value="HECT_dom"/>
</dbReference>
<dbReference type="InterPro" id="IPR044611">
    <property type="entry name" value="E3A/B/C-like"/>
</dbReference>
<evidence type="ECO:0000256" key="6">
    <source>
        <dbReference type="SAM" id="MobiDB-lite"/>
    </source>
</evidence>
<keyword evidence="4 5" id="KW-0833">Ubl conjugation pathway</keyword>
<name>A0A9P8MP52_9HYPO</name>
<dbReference type="Gene3D" id="3.30.2410.10">
    <property type="entry name" value="Hect, E3 ligase catalytic domain"/>
    <property type="match status" value="1"/>
</dbReference>
<dbReference type="EC" id="2.3.2.26" evidence="2"/>
<gene>
    <name evidence="8" type="ORF">HRG_10256</name>
</gene>
<feature type="region of interest" description="Disordered" evidence="6">
    <location>
        <begin position="443"/>
        <end position="499"/>
    </location>
</feature>
<feature type="compositionally biased region" description="Polar residues" evidence="6">
    <location>
        <begin position="194"/>
        <end position="210"/>
    </location>
</feature>
<dbReference type="OrthoDB" id="5981550at2759"/>
<dbReference type="InterPro" id="IPR032353">
    <property type="entry name" value="AZUL"/>
</dbReference>
<feature type="compositionally biased region" description="Low complexity" evidence="6">
    <location>
        <begin position="360"/>
        <end position="375"/>
    </location>
</feature>
<dbReference type="EMBL" id="JAIZPD010000015">
    <property type="protein sequence ID" value="KAH0958569.1"/>
    <property type="molecule type" value="Genomic_DNA"/>
</dbReference>
<keyword evidence="3" id="KW-0808">Transferase</keyword>
<dbReference type="GO" id="GO:0000209">
    <property type="term" value="P:protein polyubiquitination"/>
    <property type="evidence" value="ECO:0007669"/>
    <property type="project" value="InterPro"/>
</dbReference>
<dbReference type="GO" id="GO:0061630">
    <property type="term" value="F:ubiquitin protein ligase activity"/>
    <property type="evidence" value="ECO:0007669"/>
    <property type="project" value="UniProtKB-EC"/>
</dbReference>
<dbReference type="Pfam" id="PF00632">
    <property type="entry name" value="HECT"/>
    <property type="match status" value="1"/>
</dbReference>
<comment type="caution">
    <text evidence="8">The sequence shown here is derived from an EMBL/GenBank/DDBJ whole genome shotgun (WGS) entry which is preliminary data.</text>
</comment>
<dbReference type="InterPro" id="IPR042556">
    <property type="entry name" value="AZUL_sf"/>
</dbReference>
<dbReference type="SUPFAM" id="SSF56204">
    <property type="entry name" value="Hect, E3 ligase catalytic domain"/>
    <property type="match status" value="1"/>
</dbReference>
<evidence type="ECO:0000313" key="9">
    <source>
        <dbReference type="Proteomes" id="UP000824596"/>
    </source>
</evidence>
<sequence length="1312" mass="146417">MSPLVHPIAGGDAVDSNRSKNRKEPLDLSDLMAGLWQEAPFARLPDDAPPELHHLVQDVDNPRRVYAIHKACRRHDFQLLVDRYVFQLRNGCGSPHCSTPTCFTCRKRLAAKAPIRRYNPTSARTLAVYLASQDSPEKGLCPYLRRSRDPPAATNTIMFSARFSPLLPFPHKPPNNPPAPAKPTPKAHLKPPNASVTRNRRSSFSSTPHHGTNVADASRRSHAPSSDWDATPTPKLSMHDRPMSKDHRSFAAATFGTVAFKMLEWLTPQGVDYMSRELFEVGRPEPFGAGAHDHDSTTCEPHLSSQKTEPQSMSKPSQSESASKPSKQGDGPSPSVAAQADAAPAPKPSPKSTPKHNRGSRGSFRTSSSPNSNRRGSLETLPVPMAKDDTKPPQKSAALNGFHLDKRSRAARIAPSVITRSVPEIPLKPAFFENVPCLSPPAVDDVKEPDLDSSDAADSDIDTSAGSVTSPAASRPDTPVKEDAQDPTLEQDSSQIDCPLPQSLRQLDVELVDFICDVFHEDHTAEKHFFGPLQASEPSPSPQNKQRRLLRRHRAGQSFSKVQWKAFNEQTIFDVLSDPQSLVQSFTRDGKLYDSHTLWYCMLRMTRVAPSLVLHSLWLAARSLFAPPEWLKNVRSHAKPLFEGTSGSLSTFEAGCVLSVCLHALVAAAPCVSDSKTLYEMSRIRSHGMVLSGSGKAARQPPAMCLEYDDVFSNDLALRLARRLFCAITARKCFADIAECDVNKPSHAGEDFNVLRPLLNQLDLLNTDPVRTLEFTAAERLLHETRVPTLLLDWARAVLLQEWDGRADFSCDGPFYGALSLMATLFEHRNTLLLGDVQFRVDCISEQLDGMETPVQWAAFTSTRQRRHLLDYPYLFSPEALITWFRAINFSRMSRTFEEASSLRTRMAAIIDPGSLVTNPHHKNVLQDMLKTASSKYLVLEISRGNVIRDAFDQLWRRQERELLRPLKIHLGEDGGEEGFDSGGVQQEFFRLAIAECLDPNYGAFTVDDRTRAAWFVPGSVVEEWKFEMIGLLISLAVFNGLTLPVTFPKALYRKLLGQPVEQLYHIADGWPELASGLTTLLEWDEKDGLVEDVFARTYEFSVAAFGDDMTRQMTNDDSPWPQGLPGKQDVAVEVDEAPLVTNANRDEYVSDYVRYLTDVSVRPQYLAFERGFRACLGSKVLSLLTPPILQSMVEGVQTIDVSELRRYTRYVGWDSSHRTIKDFWSIVKRFDDRMKRKLLEFVTASDRVPVGGMVNLQFAVQRNGEEEGEGGHLPTAYTCYGILLLPEYRDKEVLRERLCMALENAQGFGFA</sequence>
<dbReference type="RefSeq" id="XP_044716082.1">
    <property type="nucleotide sequence ID" value="XM_044868727.1"/>
</dbReference>
<evidence type="ECO:0000256" key="4">
    <source>
        <dbReference type="ARBA" id="ARBA00022786"/>
    </source>
</evidence>
<reference evidence="8" key="1">
    <citation type="submission" date="2021-09" db="EMBL/GenBank/DDBJ databases">
        <title>A high-quality genome of the endoparasitic fungus Hirsutella rhossiliensis with a comparison of Hirsutella genomes reveals transposable elements contributing to genome size variation.</title>
        <authorList>
            <person name="Lin R."/>
            <person name="Jiao Y."/>
            <person name="Sun X."/>
            <person name="Ling J."/>
            <person name="Xie B."/>
            <person name="Cheng X."/>
        </authorList>
    </citation>
    <scope>NUCLEOTIDE SEQUENCE</scope>
    <source>
        <strain evidence="8">HR02</strain>
    </source>
</reference>
<evidence type="ECO:0000256" key="5">
    <source>
        <dbReference type="PROSITE-ProRule" id="PRU00104"/>
    </source>
</evidence>
<feature type="active site" description="Glycyl thioester intermediate" evidence="5">
    <location>
        <position position="1280"/>
    </location>
</feature>
<evidence type="ECO:0000259" key="7">
    <source>
        <dbReference type="PROSITE" id="PS50237"/>
    </source>
</evidence>
<feature type="compositionally biased region" description="Pro residues" evidence="6">
    <location>
        <begin position="168"/>
        <end position="183"/>
    </location>
</feature>
<feature type="region of interest" description="Disordered" evidence="6">
    <location>
        <begin position="530"/>
        <end position="552"/>
    </location>
</feature>
<accession>A0A9P8MP52</accession>
<dbReference type="GeneID" id="68359385"/>
<evidence type="ECO:0000256" key="3">
    <source>
        <dbReference type="ARBA" id="ARBA00022679"/>
    </source>
</evidence>
<evidence type="ECO:0000313" key="8">
    <source>
        <dbReference type="EMBL" id="KAH0958569.1"/>
    </source>
</evidence>
<dbReference type="SMART" id="SM00119">
    <property type="entry name" value="HECTc"/>
    <property type="match status" value="1"/>
</dbReference>
<comment type="catalytic activity">
    <reaction evidence="1">
        <text>S-ubiquitinyl-[E2 ubiquitin-conjugating enzyme]-L-cysteine + [acceptor protein]-L-lysine = [E2 ubiquitin-conjugating enzyme]-L-cysteine + N(6)-ubiquitinyl-[acceptor protein]-L-lysine.</text>
        <dbReference type="EC" id="2.3.2.26"/>
    </reaction>
</comment>
<dbReference type="FunFam" id="3.30.2410.10:FF:000003">
    <property type="entry name" value="probable E3 ubiquitin-protein ligase HERC4 isoform X1"/>
    <property type="match status" value="1"/>
</dbReference>
<evidence type="ECO:0000256" key="1">
    <source>
        <dbReference type="ARBA" id="ARBA00000885"/>
    </source>
</evidence>
<feature type="compositionally biased region" description="Polar residues" evidence="6">
    <location>
        <begin position="303"/>
        <end position="326"/>
    </location>
</feature>
<organism evidence="8 9">
    <name type="scientific">Hirsutella rhossiliensis</name>
    <dbReference type="NCBI Taxonomy" id="111463"/>
    <lineage>
        <taxon>Eukaryota</taxon>
        <taxon>Fungi</taxon>
        <taxon>Dikarya</taxon>
        <taxon>Ascomycota</taxon>
        <taxon>Pezizomycotina</taxon>
        <taxon>Sordariomycetes</taxon>
        <taxon>Hypocreomycetidae</taxon>
        <taxon>Hypocreales</taxon>
        <taxon>Ophiocordycipitaceae</taxon>
        <taxon>Hirsutella</taxon>
    </lineage>
</organism>
<dbReference type="InterPro" id="IPR035983">
    <property type="entry name" value="Hect_E3_ubiquitin_ligase"/>
</dbReference>
<dbReference type="PANTHER" id="PTHR45700:SF8">
    <property type="entry name" value="HECT-TYPE E3 UBIQUITIN TRANSFERASE"/>
    <property type="match status" value="1"/>
</dbReference>
<dbReference type="Gene3D" id="3.90.1750.10">
    <property type="entry name" value="Hect, E3 ligase catalytic domains"/>
    <property type="match status" value="1"/>
</dbReference>
<dbReference type="Pfam" id="PF16558">
    <property type="entry name" value="AZUL"/>
    <property type="match status" value="1"/>
</dbReference>
<feature type="compositionally biased region" description="Low complexity" evidence="6">
    <location>
        <begin position="332"/>
        <end position="344"/>
    </location>
</feature>
<keyword evidence="9" id="KW-1185">Reference proteome</keyword>